<accession>W6MXY8</accession>
<dbReference type="AlphaFoldDB" id="W6MXY8"/>
<dbReference type="SUPFAM" id="SSF50729">
    <property type="entry name" value="PH domain-like"/>
    <property type="match status" value="1"/>
</dbReference>
<keyword evidence="3" id="KW-1185">Reference proteome</keyword>
<evidence type="ECO:0000313" key="3">
    <source>
        <dbReference type="Proteomes" id="UP000019384"/>
    </source>
</evidence>
<sequence length="146" mass="16774">MSLNWVMLKEGNPPFVLLPEETLKFQSPERNGIELKAKYEKGAANITATGRIFLTTKRIVFVSSHGDFNSFTILFPQIKAHTLEQPWFGPNRWRGSFVNESLENGLRQEVYDFTLVFNEGGAFEFVKMFDKVFTDVGEQLPAYSER</sequence>
<feature type="domain" description="GRAM" evidence="1">
    <location>
        <begin position="23"/>
        <end position="127"/>
    </location>
</feature>
<evidence type="ECO:0000313" key="2">
    <source>
        <dbReference type="EMBL" id="CDK29710.1"/>
    </source>
</evidence>
<name>W6MXY8_9ASCO</name>
<proteinExistence type="predicted"/>
<dbReference type="HOGENOM" id="CLU_104297_0_0_1"/>
<protein>
    <recommendedName>
        <fullName evidence="1">GRAM domain-containing protein</fullName>
    </recommendedName>
</protein>
<dbReference type="OrthoDB" id="1259151at2759"/>
<gene>
    <name evidence="2" type="ORF">KUCA_T00005703001</name>
</gene>
<dbReference type="STRING" id="1382522.W6MXY8"/>
<dbReference type="Pfam" id="PF02893">
    <property type="entry name" value="GRAM"/>
    <property type="match status" value="1"/>
</dbReference>
<dbReference type="PANTHER" id="PTHR31606:SF1">
    <property type="entry name" value="WW DOMAIN BINDING PROTEIN 2, ISOFORM E"/>
    <property type="match status" value="1"/>
</dbReference>
<dbReference type="InterPro" id="IPR044852">
    <property type="entry name" value="WBP2-like"/>
</dbReference>
<dbReference type="GO" id="GO:0003713">
    <property type="term" value="F:transcription coactivator activity"/>
    <property type="evidence" value="ECO:0007669"/>
    <property type="project" value="InterPro"/>
</dbReference>
<dbReference type="PANTHER" id="PTHR31606">
    <property type="entry name" value="WW DOMAIN BINDING PROTEIN 2, ISOFORM E"/>
    <property type="match status" value="1"/>
</dbReference>
<dbReference type="GO" id="GO:0031490">
    <property type="term" value="F:chromatin DNA binding"/>
    <property type="evidence" value="ECO:0007669"/>
    <property type="project" value="TreeGrafter"/>
</dbReference>
<reference evidence="2" key="1">
    <citation type="submission" date="2013-12" db="EMBL/GenBank/DDBJ databases">
        <authorList>
            <person name="Genoscope - CEA"/>
        </authorList>
    </citation>
    <scope>NUCLEOTIDE SEQUENCE</scope>
    <source>
        <strain evidence="2">CBS 1993</strain>
    </source>
</reference>
<reference evidence="2" key="2">
    <citation type="submission" date="2014-02" db="EMBL/GenBank/DDBJ databases">
        <title>Complete DNA sequence of /Kuraishia capsulata/ illustrates novel genomic features among budding yeasts (/Saccharomycotina/).</title>
        <authorList>
            <person name="Morales L."/>
            <person name="Noel B."/>
            <person name="Porcel B."/>
            <person name="Marcet-Houben M."/>
            <person name="Hullo M-F."/>
            <person name="Sacerdot C."/>
            <person name="Tekaia F."/>
            <person name="Leh-Louis V."/>
            <person name="Despons L."/>
            <person name="Khanna V."/>
            <person name="Aury J-M."/>
            <person name="Barbe V."/>
            <person name="Couloux A."/>
            <person name="Labadie K."/>
            <person name="Pelletier E."/>
            <person name="Souciet J-L."/>
            <person name="Boekhout T."/>
            <person name="Gabaldon T."/>
            <person name="Wincker P."/>
            <person name="Dujon B."/>
        </authorList>
    </citation>
    <scope>NUCLEOTIDE SEQUENCE</scope>
    <source>
        <strain evidence="2">CBS 1993</strain>
    </source>
</reference>
<evidence type="ECO:0000259" key="1">
    <source>
        <dbReference type="Pfam" id="PF02893"/>
    </source>
</evidence>
<dbReference type="GeneID" id="34523081"/>
<dbReference type="RefSeq" id="XP_022461693.1">
    <property type="nucleotide sequence ID" value="XM_022601552.1"/>
</dbReference>
<dbReference type="EMBL" id="HG793131">
    <property type="protein sequence ID" value="CDK29710.1"/>
    <property type="molecule type" value="Genomic_DNA"/>
</dbReference>
<dbReference type="GO" id="GO:0005634">
    <property type="term" value="C:nucleus"/>
    <property type="evidence" value="ECO:0007669"/>
    <property type="project" value="TreeGrafter"/>
</dbReference>
<organism evidence="2 3">
    <name type="scientific">Kuraishia capsulata CBS 1993</name>
    <dbReference type="NCBI Taxonomy" id="1382522"/>
    <lineage>
        <taxon>Eukaryota</taxon>
        <taxon>Fungi</taxon>
        <taxon>Dikarya</taxon>
        <taxon>Ascomycota</taxon>
        <taxon>Saccharomycotina</taxon>
        <taxon>Pichiomycetes</taxon>
        <taxon>Pichiales</taxon>
        <taxon>Pichiaceae</taxon>
        <taxon>Kuraishia</taxon>
    </lineage>
</organism>
<dbReference type="Proteomes" id="UP000019384">
    <property type="component" value="Unassembled WGS sequence"/>
</dbReference>
<dbReference type="InterPro" id="IPR004182">
    <property type="entry name" value="GRAM"/>
</dbReference>